<name>A0A2H3J2M4_WOLCO</name>
<dbReference type="Pfam" id="PF07714">
    <property type="entry name" value="PK_Tyr_Ser-Thr"/>
    <property type="match status" value="1"/>
</dbReference>
<dbReference type="Proteomes" id="UP000218811">
    <property type="component" value="Unassembled WGS sequence"/>
</dbReference>
<evidence type="ECO:0000313" key="2">
    <source>
        <dbReference type="EMBL" id="PCH36500.1"/>
    </source>
</evidence>
<dbReference type="InterPro" id="IPR008266">
    <property type="entry name" value="Tyr_kinase_AS"/>
</dbReference>
<dbReference type="InterPro" id="IPR011009">
    <property type="entry name" value="Kinase-like_dom_sf"/>
</dbReference>
<proteinExistence type="predicted"/>
<sequence>MELGSGTYTITNVRWGNRAYLPNARRGQDVLGAVPSAEFAPSEAEIWEIRRAGELFTVKNLRADQYASTARAATSGAPIRSDQLETYWRIVDVGTLSDGSSAYRIIHPDQDVSWTLDDIEDNTPIELQRTSPSNLRSQWKIIGYPGDAQPGALSAHGLTVPILESQAAPPLPAGQLPSTGHIDHVSLLISNVRLQMPQQYPDLQIEVNAQDQCVKAAISSAGGTLASCNHAVYLRVVNVASGLDIALHTSQHSENESMIVAKGHISDTEIIGPKGNIELALNLHGTSEGDTIPISCSFEYLKCGDPDAYHTIEKIMQDIESYSSTVGREAYEVIWDMLSSNDSIEILKRIRTDSAQGFIDNLDIAISKLEREDDRYQRGFYLLQKLCSQHRVLPQSYYLDAGEVKRESHHFANGRFGAVYRGTYKGKVVAIKMMNLAIGEKAAELDVESIQEAILWKHSQHPRILPLTGVYRDDHLYCLVSPFMKRGDLWHYVNSVDDIDRIALVRDIVEGLDYLHRQDVVHGDLSALNVLIDDDGHACLGDFGVSRKKLSYSYATVSVSATAKTLQYTAPERIDPEGYGLSHERLTKESDVYALSILMWEIYAGARTKPYPSCSNDAMLIHGVLQGVRPQRIAGIPDDIWALMARCWGPDYTKRPSIHEVQSVVLSIWTV</sequence>
<dbReference type="AlphaFoldDB" id="A0A2H3J2M4"/>
<dbReference type="Gene3D" id="2.80.10.50">
    <property type="match status" value="1"/>
</dbReference>
<dbReference type="PANTHER" id="PTHR44329">
    <property type="entry name" value="SERINE/THREONINE-PROTEIN KINASE TNNI3K-RELATED"/>
    <property type="match status" value="1"/>
</dbReference>
<dbReference type="PROSITE" id="PS50011">
    <property type="entry name" value="PROTEIN_KINASE_DOM"/>
    <property type="match status" value="1"/>
</dbReference>
<feature type="domain" description="Protein kinase" evidence="1">
    <location>
        <begin position="405"/>
        <end position="670"/>
    </location>
</feature>
<protein>
    <submittedName>
        <fullName evidence="2">Kinase-like protein</fullName>
    </submittedName>
</protein>
<evidence type="ECO:0000313" key="3">
    <source>
        <dbReference type="Proteomes" id="UP000218811"/>
    </source>
</evidence>
<dbReference type="InterPro" id="IPR000719">
    <property type="entry name" value="Prot_kinase_dom"/>
</dbReference>
<dbReference type="Gene3D" id="1.10.510.10">
    <property type="entry name" value="Transferase(Phosphotransferase) domain 1"/>
    <property type="match status" value="1"/>
</dbReference>
<dbReference type="STRING" id="742152.A0A2H3J2M4"/>
<keyword evidence="3" id="KW-1185">Reference proteome</keyword>
<organism evidence="2 3">
    <name type="scientific">Wolfiporia cocos (strain MD-104)</name>
    <name type="common">Brown rot fungus</name>
    <dbReference type="NCBI Taxonomy" id="742152"/>
    <lineage>
        <taxon>Eukaryota</taxon>
        <taxon>Fungi</taxon>
        <taxon>Dikarya</taxon>
        <taxon>Basidiomycota</taxon>
        <taxon>Agaricomycotina</taxon>
        <taxon>Agaricomycetes</taxon>
        <taxon>Polyporales</taxon>
        <taxon>Phaeolaceae</taxon>
        <taxon>Wolfiporia</taxon>
    </lineage>
</organism>
<dbReference type="InterPro" id="IPR051681">
    <property type="entry name" value="Ser/Thr_Kinases-Pseudokinases"/>
</dbReference>
<evidence type="ECO:0000259" key="1">
    <source>
        <dbReference type="PROSITE" id="PS50011"/>
    </source>
</evidence>
<gene>
    <name evidence="2" type="ORF">WOLCODRAFT_140488</name>
</gene>
<dbReference type="GO" id="GO:0004674">
    <property type="term" value="F:protein serine/threonine kinase activity"/>
    <property type="evidence" value="ECO:0007669"/>
    <property type="project" value="TreeGrafter"/>
</dbReference>
<dbReference type="PROSITE" id="PS00109">
    <property type="entry name" value="PROTEIN_KINASE_TYR"/>
    <property type="match status" value="1"/>
</dbReference>
<dbReference type="EMBL" id="KB467876">
    <property type="protein sequence ID" value="PCH36500.1"/>
    <property type="molecule type" value="Genomic_DNA"/>
</dbReference>
<accession>A0A2H3J2M4</accession>
<dbReference type="SUPFAM" id="SSF56112">
    <property type="entry name" value="Protein kinase-like (PK-like)"/>
    <property type="match status" value="1"/>
</dbReference>
<dbReference type="OrthoDB" id="10261027at2759"/>
<reference evidence="2 3" key="1">
    <citation type="journal article" date="2012" name="Science">
        <title>The Paleozoic origin of enzymatic lignin decomposition reconstructed from 31 fungal genomes.</title>
        <authorList>
            <person name="Floudas D."/>
            <person name="Binder M."/>
            <person name="Riley R."/>
            <person name="Barry K."/>
            <person name="Blanchette R.A."/>
            <person name="Henrissat B."/>
            <person name="Martinez A.T."/>
            <person name="Otillar R."/>
            <person name="Spatafora J.W."/>
            <person name="Yadav J.S."/>
            <person name="Aerts A."/>
            <person name="Benoit I."/>
            <person name="Boyd A."/>
            <person name="Carlson A."/>
            <person name="Copeland A."/>
            <person name="Coutinho P.M."/>
            <person name="de Vries R.P."/>
            <person name="Ferreira P."/>
            <person name="Findley K."/>
            <person name="Foster B."/>
            <person name="Gaskell J."/>
            <person name="Glotzer D."/>
            <person name="Gorecki P."/>
            <person name="Heitman J."/>
            <person name="Hesse C."/>
            <person name="Hori C."/>
            <person name="Igarashi K."/>
            <person name="Jurgens J.A."/>
            <person name="Kallen N."/>
            <person name="Kersten P."/>
            <person name="Kohler A."/>
            <person name="Kuees U."/>
            <person name="Kumar T.K.A."/>
            <person name="Kuo A."/>
            <person name="LaButti K."/>
            <person name="Larrondo L.F."/>
            <person name="Lindquist E."/>
            <person name="Ling A."/>
            <person name="Lombard V."/>
            <person name="Lucas S."/>
            <person name="Lundell T."/>
            <person name="Martin R."/>
            <person name="McLaughlin D.J."/>
            <person name="Morgenstern I."/>
            <person name="Morin E."/>
            <person name="Murat C."/>
            <person name="Nagy L.G."/>
            <person name="Nolan M."/>
            <person name="Ohm R.A."/>
            <person name="Patyshakuliyeva A."/>
            <person name="Rokas A."/>
            <person name="Ruiz-Duenas F.J."/>
            <person name="Sabat G."/>
            <person name="Salamov A."/>
            <person name="Samejima M."/>
            <person name="Schmutz J."/>
            <person name="Slot J.C."/>
            <person name="St John F."/>
            <person name="Stenlid J."/>
            <person name="Sun H."/>
            <person name="Sun S."/>
            <person name="Syed K."/>
            <person name="Tsang A."/>
            <person name="Wiebenga A."/>
            <person name="Young D."/>
            <person name="Pisabarro A."/>
            <person name="Eastwood D.C."/>
            <person name="Martin F."/>
            <person name="Cullen D."/>
            <person name="Grigoriev I.V."/>
            <person name="Hibbett D.S."/>
        </authorList>
    </citation>
    <scope>NUCLEOTIDE SEQUENCE [LARGE SCALE GENOMIC DNA]</scope>
    <source>
        <strain evidence="2 3">MD-104</strain>
    </source>
</reference>
<dbReference type="InterPro" id="IPR001245">
    <property type="entry name" value="Ser-Thr/Tyr_kinase_cat_dom"/>
</dbReference>
<dbReference type="GO" id="GO:0005524">
    <property type="term" value="F:ATP binding"/>
    <property type="evidence" value="ECO:0007669"/>
    <property type="project" value="InterPro"/>
</dbReference>
<keyword evidence="2" id="KW-0418">Kinase</keyword>
<keyword evidence="2" id="KW-0808">Transferase</keyword>